<feature type="compositionally biased region" description="Acidic residues" evidence="9">
    <location>
        <begin position="477"/>
        <end position="486"/>
    </location>
</feature>
<dbReference type="Pfam" id="PF00483">
    <property type="entry name" value="NTP_transferase"/>
    <property type="match status" value="1"/>
</dbReference>
<proteinExistence type="inferred from homology"/>
<dbReference type="PROSITE" id="PS51363">
    <property type="entry name" value="W2"/>
    <property type="match status" value="1"/>
</dbReference>
<accession>A0A409W0W3</accession>
<dbReference type="Pfam" id="PF25084">
    <property type="entry name" value="LbH_EIF2B"/>
    <property type="match status" value="1"/>
</dbReference>
<dbReference type="InParanoid" id="A0A409W0W3"/>
<evidence type="ECO:0000259" key="10">
    <source>
        <dbReference type="PROSITE" id="PS51363"/>
    </source>
</evidence>
<dbReference type="InterPro" id="IPR044123">
    <property type="entry name" value="W2_eIF2B_epsilon"/>
</dbReference>
<feature type="region of interest" description="Disordered" evidence="9">
    <location>
        <begin position="426"/>
        <end position="527"/>
    </location>
</feature>
<keyword evidence="12" id="KW-1185">Reference proteome</keyword>
<evidence type="ECO:0000313" key="12">
    <source>
        <dbReference type="Proteomes" id="UP000284706"/>
    </source>
</evidence>
<feature type="compositionally biased region" description="Acidic residues" evidence="9">
    <location>
        <begin position="717"/>
        <end position="729"/>
    </location>
</feature>
<dbReference type="Gene3D" id="2.160.10.10">
    <property type="entry name" value="Hexapeptide repeat proteins"/>
    <property type="match status" value="1"/>
</dbReference>
<evidence type="ECO:0000256" key="5">
    <source>
        <dbReference type="ARBA" id="ARBA00022917"/>
    </source>
</evidence>
<dbReference type="SUPFAM" id="SSF51161">
    <property type="entry name" value="Trimeric LpxA-like enzymes"/>
    <property type="match status" value="1"/>
</dbReference>
<dbReference type="SUPFAM" id="SSF48371">
    <property type="entry name" value="ARM repeat"/>
    <property type="match status" value="1"/>
</dbReference>
<comment type="subcellular location">
    <subcellularLocation>
        <location evidence="1">Cytoplasm</location>
        <location evidence="1">Cytosol</location>
    </subcellularLocation>
</comment>
<feature type="compositionally biased region" description="Acidic residues" evidence="9">
    <location>
        <begin position="505"/>
        <end position="527"/>
    </location>
</feature>
<protein>
    <recommendedName>
        <fullName evidence="6">Translation initiation factor eIF2B subunit epsilon</fullName>
    </recommendedName>
    <alternativeName>
        <fullName evidence="7">eIF2B GDP-GTP exchange factor subunit epsilon</fullName>
    </alternativeName>
</protein>
<feature type="domain" description="W2" evidence="10">
    <location>
        <begin position="549"/>
        <end position="756"/>
    </location>
</feature>
<dbReference type="InterPro" id="IPR056764">
    <property type="entry name" value="LbH_EIF2B3/5"/>
</dbReference>
<evidence type="ECO:0000256" key="6">
    <source>
        <dbReference type="ARBA" id="ARBA00044144"/>
    </source>
</evidence>
<feature type="compositionally biased region" description="Basic and acidic residues" evidence="9">
    <location>
        <begin position="426"/>
        <end position="435"/>
    </location>
</feature>
<comment type="similarity">
    <text evidence="2">Belongs to the eIF-2B gamma/epsilon subunits family.</text>
</comment>
<name>A0A409W0W3_9AGAR</name>
<dbReference type="InterPro" id="IPR011004">
    <property type="entry name" value="Trimer_LpxA-like_sf"/>
</dbReference>
<dbReference type="PANTHER" id="PTHR45887:SF1">
    <property type="entry name" value="TRANSLATION INITIATION FACTOR EIF-2B SUBUNIT EPSILON"/>
    <property type="match status" value="1"/>
</dbReference>
<feature type="compositionally biased region" description="Acidic residues" evidence="9">
    <location>
        <begin position="788"/>
        <end position="799"/>
    </location>
</feature>
<dbReference type="GO" id="GO:0005085">
    <property type="term" value="F:guanyl-nucleotide exchange factor activity"/>
    <property type="evidence" value="ECO:0007669"/>
    <property type="project" value="InterPro"/>
</dbReference>
<dbReference type="GO" id="GO:0003743">
    <property type="term" value="F:translation initiation factor activity"/>
    <property type="evidence" value="ECO:0007669"/>
    <property type="project" value="UniProtKB-KW"/>
</dbReference>
<gene>
    <name evidence="11" type="ORF">CVT26_006906</name>
</gene>
<evidence type="ECO:0000256" key="2">
    <source>
        <dbReference type="ARBA" id="ARBA00007878"/>
    </source>
</evidence>
<dbReference type="InterPro" id="IPR005835">
    <property type="entry name" value="NTP_transferase_dom"/>
</dbReference>
<organism evidence="11 12">
    <name type="scientific">Gymnopilus dilepis</name>
    <dbReference type="NCBI Taxonomy" id="231916"/>
    <lineage>
        <taxon>Eukaryota</taxon>
        <taxon>Fungi</taxon>
        <taxon>Dikarya</taxon>
        <taxon>Basidiomycota</taxon>
        <taxon>Agaricomycotina</taxon>
        <taxon>Agaricomycetes</taxon>
        <taxon>Agaricomycetidae</taxon>
        <taxon>Agaricales</taxon>
        <taxon>Agaricineae</taxon>
        <taxon>Hymenogastraceae</taxon>
        <taxon>Gymnopilus</taxon>
    </lineage>
</organism>
<sequence>MTSKSASAGKEKLIDEEEEVLQAVILADSFNKRFRPLTTRKPRCLLPICNAPLLDWTFESLALAGVQEVFVICRSHAELVKDAIKESKWSKPGSGMKIVPIMTAKETFSPGDALRDVYTRGLVTTDFVLVMGDLVSNIRIDEVVRVHKERRRTNKDAIMTMVVKETGVKHRTRPRGESSVFVLDPETSECLHYEHVQGYPKKKSVNIPREIFEAHPEVDIRYDLLDCSIDICSVEVPSLFQDNFDYLDIRRDFVHGILTSDLLMKNIYCYIAEEGYAARVQDTRSYDAISKDILQRWTFPLVPDDNHPGRHIYEHTRGNRYIAKDNTVVLARTCNIGTNTLIGSSTKVSENATLIASVIGQNCTIGAGTTITNSYIFEDTVIGANCTIEQSIIGSGVQIKDGSHVQKGSLIADGVVIGPNARLEPFERLSTKREETETEDDDDDDSDVEEVESNQDSIDKSSLGPDTNAIVWPRDPPDEEDDEEGPENYKNQRFMRLGDNASDLDVSDEDEDSSSEEESSTEDEDDYHELASLSELSDASIHVPALSGLMADAEFRTEVTQSLERAFTEGHSVDNAAVELKTLRMASNVPLKRVKEAVVSAIVEKIPLIEGDPTAQRKEIYGVISRWGELINKIGGVDPVETVSILQAHCATSPRMPLFGQILAALYQEDIVEEDDIRAWHALPDSKGENRKEGIETDNFQKCWMIGSHMIQQFDAQESDTDSDESSEEEQPRRPAPQGAPQSKESSDDDEDDSSDSTEGVDGGESESPSEGISTSGTSSTRQSTNTSEDEDESEETDE</sequence>
<dbReference type="GO" id="GO:0031369">
    <property type="term" value="F:translation initiation factor binding"/>
    <property type="evidence" value="ECO:0007669"/>
    <property type="project" value="InterPro"/>
</dbReference>
<dbReference type="Proteomes" id="UP000284706">
    <property type="component" value="Unassembled WGS sequence"/>
</dbReference>
<dbReference type="GO" id="GO:0005851">
    <property type="term" value="C:eukaryotic translation initiation factor 2B complex"/>
    <property type="evidence" value="ECO:0007669"/>
    <property type="project" value="TreeGrafter"/>
</dbReference>
<dbReference type="CDD" id="cd04197">
    <property type="entry name" value="eIF-2B_epsilon_N"/>
    <property type="match status" value="1"/>
</dbReference>
<evidence type="ECO:0000256" key="4">
    <source>
        <dbReference type="ARBA" id="ARBA00022540"/>
    </source>
</evidence>
<evidence type="ECO:0000256" key="1">
    <source>
        <dbReference type="ARBA" id="ARBA00004514"/>
    </source>
</evidence>
<dbReference type="Pfam" id="PF02020">
    <property type="entry name" value="W2"/>
    <property type="match status" value="1"/>
</dbReference>
<dbReference type="SUPFAM" id="SSF53448">
    <property type="entry name" value="Nucleotide-diphospho-sugar transferases"/>
    <property type="match status" value="1"/>
</dbReference>
<keyword evidence="5" id="KW-0648">Protein biosynthesis</keyword>
<feature type="compositionally biased region" description="Acidic residues" evidence="9">
    <location>
        <begin position="436"/>
        <end position="453"/>
    </location>
</feature>
<reference evidence="11 12" key="1">
    <citation type="journal article" date="2018" name="Evol. Lett.">
        <title>Horizontal gene cluster transfer increased hallucinogenic mushroom diversity.</title>
        <authorList>
            <person name="Reynolds H.T."/>
            <person name="Vijayakumar V."/>
            <person name="Gluck-Thaler E."/>
            <person name="Korotkin H.B."/>
            <person name="Matheny P.B."/>
            <person name="Slot J.C."/>
        </authorList>
    </citation>
    <scope>NUCLEOTIDE SEQUENCE [LARGE SCALE GENOMIC DNA]</scope>
    <source>
        <strain evidence="11 12">SRW20</strain>
    </source>
</reference>
<comment type="subunit">
    <text evidence="8">Component of the translation initiation factor 2B (eIF2B) complex which is a heterodecamer of two sets of five different subunits: alpha, beta, gamma, delta and epsilon. Subunits alpha, beta and delta comprise a regulatory subcomplex and subunits epsilon and gamma comprise a catalytic subcomplex. Within the complex, the hexameric regulatory complex resides at the center, with the two heterodimeric catalytic subcomplexes bound on opposite sides.</text>
</comment>
<feature type="region of interest" description="Disordered" evidence="9">
    <location>
        <begin position="715"/>
        <end position="799"/>
    </location>
</feature>
<dbReference type="InterPro" id="IPR016024">
    <property type="entry name" value="ARM-type_fold"/>
</dbReference>
<dbReference type="InterPro" id="IPR003307">
    <property type="entry name" value="W2_domain"/>
</dbReference>
<keyword evidence="4" id="KW-0396">Initiation factor</keyword>
<comment type="caution">
    <text evidence="11">The sequence shown here is derived from an EMBL/GenBank/DDBJ whole genome shotgun (WGS) entry which is preliminary data.</text>
</comment>
<dbReference type="FunCoup" id="A0A409W0W3">
    <property type="interactions" value="638"/>
</dbReference>
<evidence type="ECO:0000313" key="11">
    <source>
        <dbReference type="EMBL" id="PPQ72150.1"/>
    </source>
</evidence>
<dbReference type="EMBL" id="NHYE01005471">
    <property type="protein sequence ID" value="PPQ72150.1"/>
    <property type="molecule type" value="Genomic_DNA"/>
</dbReference>
<dbReference type="CDD" id="cd11558">
    <property type="entry name" value="W2_eIF2B_epsilon"/>
    <property type="match status" value="1"/>
</dbReference>
<keyword evidence="3" id="KW-0963">Cytoplasm</keyword>
<dbReference type="Gene3D" id="1.25.40.180">
    <property type="match status" value="1"/>
</dbReference>
<dbReference type="FunFam" id="3.90.550.10:FF:000066">
    <property type="entry name" value="Translation initiation factor eIF-2B subunit epsilon"/>
    <property type="match status" value="1"/>
</dbReference>
<evidence type="ECO:0000256" key="8">
    <source>
        <dbReference type="ARBA" id="ARBA00046432"/>
    </source>
</evidence>
<dbReference type="STRING" id="231916.A0A409W0W3"/>
<dbReference type="Gene3D" id="3.90.550.10">
    <property type="entry name" value="Spore Coat Polysaccharide Biosynthesis Protein SpsA, Chain A"/>
    <property type="match status" value="1"/>
</dbReference>
<evidence type="ECO:0000256" key="9">
    <source>
        <dbReference type="SAM" id="MobiDB-lite"/>
    </source>
</evidence>
<evidence type="ECO:0000256" key="7">
    <source>
        <dbReference type="ARBA" id="ARBA00044345"/>
    </source>
</evidence>
<dbReference type="InterPro" id="IPR029044">
    <property type="entry name" value="Nucleotide-diphossugar_trans"/>
</dbReference>
<feature type="compositionally biased region" description="Acidic residues" evidence="9">
    <location>
        <begin position="747"/>
        <end position="756"/>
    </location>
</feature>
<dbReference type="PANTHER" id="PTHR45887">
    <property type="entry name" value="TRANSLATION INITIATION FACTOR EIF-2B SUBUNIT EPSILON"/>
    <property type="match status" value="1"/>
</dbReference>
<dbReference type="AlphaFoldDB" id="A0A409W0W3"/>
<evidence type="ECO:0000256" key="3">
    <source>
        <dbReference type="ARBA" id="ARBA00022490"/>
    </source>
</evidence>
<dbReference type="GO" id="GO:0005829">
    <property type="term" value="C:cytosol"/>
    <property type="evidence" value="ECO:0007669"/>
    <property type="project" value="UniProtKB-SubCell"/>
</dbReference>
<feature type="compositionally biased region" description="Low complexity" evidence="9">
    <location>
        <begin position="766"/>
        <end position="787"/>
    </location>
</feature>
<dbReference type="InterPro" id="IPR035543">
    <property type="entry name" value="eIF-2B_epsilon_N"/>
</dbReference>
<dbReference type="InterPro" id="IPR051956">
    <property type="entry name" value="eIF2B_epsilon"/>
</dbReference>
<dbReference type="OrthoDB" id="424572at2759"/>